<evidence type="ECO:0000313" key="3">
    <source>
        <dbReference type="Proteomes" id="UP000178162"/>
    </source>
</evidence>
<dbReference type="EMBL" id="MHCR01000005">
    <property type="protein sequence ID" value="OGY25908.1"/>
    <property type="molecule type" value="Genomic_DNA"/>
</dbReference>
<proteinExistence type="predicted"/>
<comment type="caution">
    <text evidence="2">The sequence shown here is derived from an EMBL/GenBank/DDBJ whole genome shotgun (WGS) entry which is preliminary data.</text>
</comment>
<evidence type="ECO:0000256" key="1">
    <source>
        <dbReference type="SAM" id="Phobius"/>
    </source>
</evidence>
<keyword evidence="1" id="KW-1133">Transmembrane helix</keyword>
<organism evidence="2 3">
    <name type="scientific">Candidatus Woykebacteria bacterium RBG_16_39_9b</name>
    <dbReference type="NCBI Taxonomy" id="1802595"/>
    <lineage>
        <taxon>Bacteria</taxon>
        <taxon>Candidatus Woykeibacteriota</taxon>
    </lineage>
</organism>
<keyword evidence="1" id="KW-0812">Transmembrane</keyword>
<accession>A0A1G1WE01</accession>
<gene>
    <name evidence="2" type="ORF">A2134_01020</name>
</gene>
<protein>
    <submittedName>
        <fullName evidence="2">Uncharacterized protein</fullName>
    </submittedName>
</protein>
<reference evidence="2 3" key="1">
    <citation type="journal article" date="2016" name="Nat. Commun.">
        <title>Thousands of microbial genomes shed light on interconnected biogeochemical processes in an aquifer system.</title>
        <authorList>
            <person name="Anantharaman K."/>
            <person name="Brown C.T."/>
            <person name="Hug L.A."/>
            <person name="Sharon I."/>
            <person name="Castelle C.J."/>
            <person name="Probst A.J."/>
            <person name="Thomas B.C."/>
            <person name="Singh A."/>
            <person name="Wilkins M.J."/>
            <person name="Karaoz U."/>
            <person name="Brodie E.L."/>
            <person name="Williams K.H."/>
            <person name="Hubbard S.S."/>
            <person name="Banfield J.F."/>
        </authorList>
    </citation>
    <scope>NUCLEOTIDE SEQUENCE [LARGE SCALE GENOMIC DNA]</scope>
</reference>
<sequence>MLTTPHVLVGAAIGSQLPHAWQIVPLAAASHFVLDSIPHIQGYIEVEDLEKKEALFLLADAALAFGALFLLAKGLPNWEPIVLGGFSAVIPDFHHIYRVLFGPEKLSRYTKLHKKFHWKKNMPILPGMATQILTIILAIFVIIKFI</sequence>
<feature type="transmembrane region" description="Helical" evidence="1">
    <location>
        <begin position="122"/>
        <end position="143"/>
    </location>
</feature>
<dbReference type="AlphaFoldDB" id="A0A1G1WE01"/>
<name>A0A1G1WE01_9BACT</name>
<dbReference type="Proteomes" id="UP000178162">
    <property type="component" value="Unassembled WGS sequence"/>
</dbReference>
<keyword evidence="1" id="KW-0472">Membrane</keyword>
<evidence type="ECO:0000313" key="2">
    <source>
        <dbReference type="EMBL" id="OGY25908.1"/>
    </source>
</evidence>